<name>A0A5E7PS83_PSEFL</name>
<dbReference type="AlphaFoldDB" id="A0A5E7PS83"/>
<evidence type="ECO:0000313" key="2">
    <source>
        <dbReference type="EMBL" id="VVP52331.1"/>
    </source>
</evidence>
<feature type="transmembrane region" description="Helical" evidence="1">
    <location>
        <begin position="12"/>
        <end position="39"/>
    </location>
</feature>
<organism evidence="2 3">
    <name type="scientific">Pseudomonas fluorescens</name>
    <dbReference type="NCBI Taxonomy" id="294"/>
    <lineage>
        <taxon>Bacteria</taxon>
        <taxon>Pseudomonadati</taxon>
        <taxon>Pseudomonadota</taxon>
        <taxon>Gammaproteobacteria</taxon>
        <taxon>Pseudomonadales</taxon>
        <taxon>Pseudomonadaceae</taxon>
        <taxon>Pseudomonas</taxon>
    </lineage>
</organism>
<dbReference type="EMBL" id="CABVIC010000015">
    <property type="protein sequence ID" value="VVP52331.1"/>
    <property type="molecule type" value="Genomic_DNA"/>
</dbReference>
<accession>A0A5E7PS83</accession>
<protein>
    <submittedName>
        <fullName evidence="2">Uncharacterized protein</fullName>
    </submittedName>
</protein>
<keyword evidence="1" id="KW-1133">Transmembrane helix</keyword>
<keyword evidence="1" id="KW-0812">Transmembrane</keyword>
<evidence type="ECO:0000313" key="3">
    <source>
        <dbReference type="Proteomes" id="UP000326067"/>
    </source>
</evidence>
<dbReference type="Proteomes" id="UP000326067">
    <property type="component" value="Unassembled WGS sequence"/>
</dbReference>
<sequence>MTYADQPVEGVVAISALAVAAVGNVLEIAVGAVGIIAAVQRSVAMTYSVGKQAALIVVRIFAEQQTLLALLFATGLVDVARERRAIKVDGRQRTALGVVVIELAVVRQAQALELTAGVIGVAQGAPALMLGDQPVLTVVLEGQRMVLPVIDADQPTEAIVVVADLGAIGQGFDPQAPGLIALVVGDQR</sequence>
<proteinExistence type="predicted"/>
<reference evidence="2 3" key="1">
    <citation type="submission" date="2019-09" db="EMBL/GenBank/DDBJ databases">
        <authorList>
            <person name="Chandra G."/>
            <person name="Truman W A."/>
        </authorList>
    </citation>
    <scope>NUCLEOTIDE SEQUENCE [LARGE SCALE GENOMIC DNA]</scope>
    <source>
        <strain evidence="2">PS847</strain>
    </source>
</reference>
<evidence type="ECO:0000256" key="1">
    <source>
        <dbReference type="SAM" id="Phobius"/>
    </source>
</evidence>
<gene>
    <name evidence="2" type="ORF">PS847_05446</name>
</gene>
<keyword evidence="1" id="KW-0472">Membrane</keyword>